<keyword evidence="3" id="KW-1003">Cell membrane</keyword>
<dbReference type="Proteomes" id="UP000281738">
    <property type="component" value="Unassembled WGS sequence"/>
</dbReference>
<accession>A0A3N2CSV3</accession>
<keyword evidence="5" id="KW-0777">Teichoic acid biosynthesis</keyword>
<dbReference type="InterPro" id="IPR043148">
    <property type="entry name" value="TagF_C"/>
</dbReference>
<dbReference type="PANTHER" id="PTHR37316">
    <property type="entry name" value="TEICHOIC ACID GLYCEROL-PHOSPHATE PRIMASE"/>
    <property type="match status" value="1"/>
</dbReference>
<keyword evidence="4 7" id="KW-0808">Transferase</keyword>
<dbReference type="GO" id="GO:0019350">
    <property type="term" value="P:teichoic acid biosynthetic process"/>
    <property type="evidence" value="ECO:0007669"/>
    <property type="project" value="UniProtKB-KW"/>
</dbReference>
<dbReference type="InterPro" id="IPR051612">
    <property type="entry name" value="Teichoic_Acid_Biosynth"/>
</dbReference>
<evidence type="ECO:0000256" key="6">
    <source>
        <dbReference type="ARBA" id="ARBA00023136"/>
    </source>
</evidence>
<keyword evidence="8" id="KW-1185">Reference proteome</keyword>
<dbReference type="SUPFAM" id="SSF53756">
    <property type="entry name" value="UDP-Glycosyltransferase/glycogen phosphorylase"/>
    <property type="match status" value="1"/>
</dbReference>
<reference evidence="7 8" key="1">
    <citation type="submission" date="2018-11" db="EMBL/GenBank/DDBJ databases">
        <title>Sequencing the genomes of 1000 actinobacteria strains.</title>
        <authorList>
            <person name="Klenk H.-P."/>
        </authorList>
    </citation>
    <scope>NUCLEOTIDE SEQUENCE [LARGE SCALE GENOMIC DNA]</scope>
    <source>
        <strain evidence="7 8">DSM 12652</strain>
    </source>
</reference>
<dbReference type="GO" id="GO:0047355">
    <property type="term" value="F:CDP-glycerol glycerophosphotransferase activity"/>
    <property type="evidence" value="ECO:0007669"/>
    <property type="project" value="InterPro"/>
</dbReference>
<dbReference type="EMBL" id="RKHO01000001">
    <property type="protein sequence ID" value="ROR90496.1"/>
    <property type="molecule type" value="Genomic_DNA"/>
</dbReference>
<comment type="subcellular location">
    <subcellularLocation>
        <location evidence="1">Cell membrane</location>
        <topology evidence="1">Peripheral membrane protein</topology>
    </subcellularLocation>
</comment>
<dbReference type="Gene3D" id="3.40.50.11820">
    <property type="match status" value="1"/>
</dbReference>
<comment type="similarity">
    <text evidence="2">Belongs to the CDP-glycerol glycerophosphotransferase family.</text>
</comment>
<name>A0A3N2CSV3_9ACTN</name>
<dbReference type="GO" id="GO:0005886">
    <property type="term" value="C:plasma membrane"/>
    <property type="evidence" value="ECO:0007669"/>
    <property type="project" value="UniProtKB-SubCell"/>
</dbReference>
<dbReference type="InterPro" id="IPR007554">
    <property type="entry name" value="Glycerophosphate_synth"/>
</dbReference>
<comment type="caution">
    <text evidence="7">The sequence shown here is derived from an EMBL/GenBank/DDBJ whole genome shotgun (WGS) entry which is preliminary data.</text>
</comment>
<dbReference type="InterPro" id="IPR043149">
    <property type="entry name" value="TagF_N"/>
</dbReference>
<evidence type="ECO:0000256" key="3">
    <source>
        <dbReference type="ARBA" id="ARBA00022475"/>
    </source>
</evidence>
<dbReference type="PANTHER" id="PTHR37316:SF3">
    <property type="entry name" value="TEICHOIC ACID GLYCEROL-PHOSPHATE TRANSFERASE"/>
    <property type="match status" value="1"/>
</dbReference>
<dbReference type="OrthoDB" id="8549922at2"/>
<keyword evidence="6" id="KW-0472">Membrane</keyword>
<dbReference type="AlphaFoldDB" id="A0A3N2CSV3"/>
<proteinExistence type="inferred from homology"/>
<dbReference type="RefSeq" id="WP_123389638.1">
    <property type="nucleotide sequence ID" value="NZ_RKHO01000001.1"/>
</dbReference>
<sequence length="374" mass="40505">MRSVRPRRHAVVHGVPDREGNAVEVLRHLLQHYDGEVYWLVASDGSDATWMLADLDRSRLHPVPKRSLRAFHRYVTAELVFFTHGLFGSPPPPADRTVVNVWHGDGPKRTANSAFRAQLSSTYLVAGTEQFGRSKAAGLGMSPSALLVTGNPRVDQMGRPVAPAALAALGLDPAAPVVVWAPTYRESGGGEGQSWSDSGRLSTRADLLEDLRAADDLVRRLGGQIVVKPHMLDADDYATGGFRVITDADLAAAQVSFYGLLGHSRCLVTDYSSIWTDYLTLDRPIGHFCPDLEEYQLGRGFNVTDFAGSLAGPLLQDRTSLLGFLQEVLDGGDPEGERRERVATEIGAVTALGATERLMAALGHPALRTPHART</sequence>
<evidence type="ECO:0000313" key="7">
    <source>
        <dbReference type="EMBL" id="ROR90496.1"/>
    </source>
</evidence>
<dbReference type="Pfam" id="PF04464">
    <property type="entry name" value="Glyphos_transf"/>
    <property type="match status" value="1"/>
</dbReference>
<evidence type="ECO:0000256" key="2">
    <source>
        <dbReference type="ARBA" id="ARBA00010488"/>
    </source>
</evidence>
<gene>
    <name evidence="7" type="ORF">EDD33_1336</name>
</gene>
<evidence type="ECO:0000256" key="1">
    <source>
        <dbReference type="ARBA" id="ARBA00004202"/>
    </source>
</evidence>
<evidence type="ECO:0000313" key="8">
    <source>
        <dbReference type="Proteomes" id="UP000281738"/>
    </source>
</evidence>
<organism evidence="7 8">
    <name type="scientific">Nocardioides aurantiacus</name>
    <dbReference type="NCBI Taxonomy" id="86796"/>
    <lineage>
        <taxon>Bacteria</taxon>
        <taxon>Bacillati</taxon>
        <taxon>Actinomycetota</taxon>
        <taxon>Actinomycetes</taxon>
        <taxon>Propionibacteriales</taxon>
        <taxon>Nocardioidaceae</taxon>
        <taxon>Nocardioides</taxon>
    </lineage>
</organism>
<evidence type="ECO:0000256" key="5">
    <source>
        <dbReference type="ARBA" id="ARBA00022944"/>
    </source>
</evidence>
<evidence type="ECO:0000256" key="4">
    <source>
        <dbReference type="ARBA" id="ARBA00022679"/>
    </source>
</evidence>
<protein>
    <submittedName>
        <fullName evidence="7">CDP-glycerol glycerophosphotransferase (TagB/SpsB family)</fullName>
    </submittedName>
</protein>
<dbReference type="Gene3D" id="3.40.50.12580">
    <property type="match status" value="1"/>
</dbReference>